<name>R8VSV2_9FIRM</name>
<dbReference type="AlphaFoldDB" id="R8VSV2"/>
<evidence type="ECO:0000313" key="3">
    <source>
        <dbReference type="Proteomes" id="UP000013981"/>
    </source>
</evidence>
<evidence type="ECO:0000313" key="2">
    <source>
        <dbReference type="EMBL" id="EOQ35549.1"/>
    </source>
</evidence>
<dbReference type="RefSeq" id="WP_016149102.1">
    <property type="nucleotide sequence ID" value="NZ_KB976105.1"/>
</dbReference>
<protein>
    <submittedName>
        <fullName evidence="2">Uncharacterized protein</fullName>
    </submittedName>
</protein>
<dbReference type="Proteomes" id="UP000013981">
    <property type="component" value="Unassembled WGS sequence"/>
</dbReference>
<dbReference type="Gene3D" id="2.120.10.30">
    <property type="entry name" value="TolB, C-terminal domain"/>
    <property type="match status" value="1"/>
</dbReference>
<dbReference type="SUPFAM" id="SSF101898">
    <property type="entry name" value="NHL repeat"/>
    <property type="match status" value="1"/>
</dbReference>
<feature type="chain" id="PRO_5004478319" evidence="1">
    <location>
        <begin position="25"/>
        <end position="490"/>
    </location>
</feature>
<accession>R8VSV2</accession>
<organism evidence="2 3">
    <name type="scientific">Butyricicoccus pullicaecorum 1.2</name>
    <dbReference type="NCBI Taxonomy" id="1203606"/>
    <lineage>
        <taxon>Bacteria</taxon>
        <taxon>Bacillati</taxon>
        <taxon>Bacillota</taxon>
        <taxon>Clostridia</taxon>
        <taxon>Eubacteriales</taxon>
        <taxon>Butyricicoccaceae</taxon>
        <taxon>Butyricicoccus</taxon>
    </lineage>
</organism>
<dbReference type="EMBL" id="AQOB01000015">
    <property type="protein sequence ID" value="EOQ35549.1"/>
    <property type="molecule type" value="Genomic_DNA"/>
</dbReference>
<feature type="signal peptide" evidence="1">
    <location>
        <begin position="1"/>
        <end position="24"/>
    </location>
</feature>
<reference evidence="2 3" key="1">
    <citation type="submission" date="2013-01" db="EMBL/GenBank/DDBJ databases">
        <title>The Genome Sequence of Butyricicoccus pullicaecorum 1.2.</title>
        <authorList>
            <consortium name="The Broad Institute Genome Sequencing Platform"/>
            <person name="Earl A."/>
            <person name="Ward D."/>
            <person name="Feldgarden M."/>
            <person name="Gevers D."/>
            <person name="Van Immerseel F."/>
            <person name="Eeckhaut V."/>
            <person name="Walker B."/>
            <person name="Young S.K."/>
            <person name="Zeng Q."/>
            <person name="Gargeya S."/>
            <person name="Fitzgerald M."/>
            <person name="Haas B."/>
            <person name="Abouelleil A."/>
            <person name="Alvarado L."/>
            <person name="Arachchi H.M."/>
            <person name="Berlin A.M."/>
            <person name="Chapman S.B."/>
            <person name="Dewar J."/>
            <person name="Goldberg J."/>
            <person name="Griggs A."/>
            <person name="Gujja S."/>
            <person name="Hansen M."/>
            <person name="Howarth C."/>
            <person name="Imamovic A."/>
            <person name="Larimer J."/>
            <person name="McCowan C."/>
            <person name="Murphy C."/>
            <person name="Neiman D."/>
            <person name="Pearson M."/>
            <person name="Priest M."/>
            <person name="Roberts A."/>
            <person name="Saif S."/>
            <person name="Shea T."/>
            <person name="Sisk P."/>
            <person name="Sykes S."/>
            <person name="Wortman J."/>
            <person name="Nusbaum C."/>
            <person name="Birren B."/>
        </authorList>
    </citation>
    <scope>NUCLEOTIDE SEQUENCE [LARGE SCALE GENOMIC DNA]</scope>
    <source>
        <strain evidence="2 3">1.2</strain>
    </source>
</reference>
<dbReference type="HOGENOM" id="CLU_556309_0_0_9"/>
<dbReference type="eggNOG" id="ENOG5032QTW">
    <property type="taxonomic scope" value="Bacteria"/>
</dbReference>
<dbReference type="PATRIC" id="fig|1203606.4.peg.2974"/>
<dbReference type="InterPro" id="IPR011042">
    <property type="entry name" value="6-blade_b-propeller_TolB-like"/>
</dbReference>
<evidence type="ECO:0000256" key="1">
    <source>
        <dbReference type="SAM" id="SignalP"/>
    </source>
</evidence>
<sequence>MKNKIRFTSLLLAALMLFGLTACGDKPTEPKSADGDTTAAASDNAAEMKTPKTIETPLWDLTYDEADGWVYEEDDFYDDDDFCKIVLSIPKDGTDYDLISAEIMVSIEDPYSFRDYLTSYGFDEYEYAVNNAYELTPVGGIDCLKEEGNYWGSPCLRYLNRVEGASATVLMEIVGEHEDARVEKLLSGLTINLEDIGNEDGPWSWEGEPFSAEPRSVMVGTHTLSSQWLPFTDCIITKETFQHAAVASGNQVFLLSDGAFQRYDYDGTSLKFAEDIALSEDYEDISIDTNGTIWLSNFMAPLISWKDGKQTASYDGPDHVAMHPSGTWGVSWFSDAECEKITLSGGGIQTQPLTFKEVDLVRRILVDENHIYVCGSDVNTGDQKVFIYDAQGTLQKTLTDADGGGLGSITFIAETANGYLALDGNMREVVLWAKDGTYIGAVDDSDLFGTSYPWFCGGAKLADGSILAIMTETRADKSAEELVAFKLSGF</sequence>
<proteinExistence type="predicted"/>
<gene>
    <name evidence="2" type="ORF">HMPREF1526_03016</name>
</gene>
<keyword evidence="3" id="KW-1185">Reference proteome</keyword>
<dbReference type="PROSITE" id="PS51257">
    <property type="entry name" value="PROKAR_LIPOPROTEIN"/>
    <property type="match status" value="1"/>
</dbReference>
<dbReference type="OrthoDB" id="2049322at2"/>
<keyword evidence="1" id="KW-0732">Signal</keyword>
<comment type="caution">
    <text evidence="2">The sequence shown here is derived from an EMBL/GenBank/DDBJ whole genome shotgun (WGS) entry which is preliminary data.</text>
</comment>